<dbReference type="GO" id="GO:0006355">
    <property type="term" value="P:regulation of DNA-templated transcription"/>
    <property type="evidence" value="ECO:0007669"/>
    <property type="project" value="InterPro"/>
</dbReference>
<dbReference type="SMART" id="SM00448">
    <property type="entry name" value="REC"/>
    <property type="match status" value="1"/>
</dbReference>
<dbReference type="AlphaFoldDB" id="A0A0W1JIM1"/>
<accession>A0A0W1JIM1</accession>
<organism evidence="10 11">
    <name type="scientific">Desulfitobacterium hafniense</name>
    <name type="common">Desulfitobacterium frappieri</name>
    <dbReference type="NCBI Taxonomy" id="49338"/>
    <lineage>
        <taxon>Bacteria</taxon>
        <taxon>Bacillati</taxon>
        <taxon>Bacillota</taxon>
        <taxon>Clostridia</taxon>
        <taxon>Eubacteriales</taxon>
        <taxon>Desulfitobacteriaceae</taxon>
        <taxon>Desulfitobacterium</taxon>
    </lineage>
</organism>
<dbReference type="Pfam" id="PF00072">
    <property type="entry name" value="Response_reg"/>
    <property type="match status" value="1"/>
</dbReference>
<comment type="caution">
    <text evidence="10">The sequence shown here is derived from an EMBL/GenBank/DDBJ whole genome shotgun (WGS) entry which is preliminary data.</text>
</comment>
<feature type="domain" description="Response regulatory" evidence="9">
    <location>
        <begin position="21"/>
        <end position="137"/>
    </location>
</feature>
<dbReference type="PROSITE" id="PS00622">
    <property type="entry name" value="HTH_LUXR_1"/>
    <property type="match status" value="1"/>
</dbReference>
<dbReference type="InterPro" id="IPR011006">
    <property type="entry name" value="CheY-like_superfamily"/>
</dbReference>
<evidence type="ECO:0000256" key="2">
    <source>
        <dbReference type="ARBA" id="ARBA00022553"/>
    </source>
</evidence>
<dbReference type="PRINTS" id="PR00038">
    <property type="entry name" value="HTHLUXR"/>
</dbReference>
<evidence type="ECO:0000256" key="4">
    <source>
        <dbReference type="ARBA" id="ARBA00023125"/>
    </source>
</evidence>
<dbReference type="InterPro" id="IPR001789">
    <property type="entry name" value="Sig_transdc_resp-reg_receiver"/>
</dbReference>
<dbReference type="Pfam" id="PF00196">
    <property type="entry name" value="GerE"/>
    <property type="match status" value="1"/>
</dbReference>
<dbReference type="PROSITE" id="PS50110">
    <property type="entry name" value="RESPONSE_REGULATORY"/>
    <property type="match status" value="1"/>
</dbReference>
<dbReference type="GO" id="GO:0003677">
    <property type="term" value="F:DNA binding"/>
    <property type="evidence" value="ECO:0007669"/>
    <property type="project" value="UniProtKB-KW"/>
</dbReference>
<dbReference type="SUPFAM" id="SSF46894">
    <property type="entry name" value="C-terminal effector domain of the bipartite response regulators"/>
    <property type="match status" value="1"/>
</dbReference>
<feature type="modified residue" description="4-aspartylphosphate" evidence="7">
    <location>
        <position position="72"/>
    </location>
</feature>
<evidence type="ECO:0000256" key="7">
    <source>
        <dbReference type="PROSITE-ProRule" id="PRU00169"/>
    </source>
</evidence>
<protein>
    <recommendedName>
        <fullName evidence="1">Stage 0 sporulation protein A homolog</fullName>
    </recommendedName>
</protein>
<evidence type="ECO:0000259" key="8">
    <source>
        <dbReference type="PROSITE" id="PS50043"/>
    </source>
</evidence>
<dbReference type="CDD" id="cd17535">
    <property type="entry name" value="REC_NarL-like"/>
    <property type="match status" value="1"/>
</dbReference>
<evidence type="ECO:0000256" key="5">
    <source>
        <dbReference type="ARBA" id="ARBA00023163"/>
    </source>
</evidence>
<keyword evidence="3" id="KW-0805">Transcription regulation</keyword>
<dbReference type="Proteomes" id="UP000054623">
    <property type="component" value="Unassembled WGS sequence"/>
</dbReference>
<gene>
    <name evidence="10" type="ORF">AT727_22600</name>
</gene>
<dbReference type="SUPFAM" id="SSF52172">
    <property type="entry name" value="CheY-like"/>
    <property type="match status" value="1"/>
</dbReference>
<dbReference type="RefSeq" id="WP_058491334.1">
    <property type="nucleotide sequence ID" value="NZ_LOCK01000026.1"/>
</dbReference>
<dbReference type="GO" id="GO:0000160">
    <property type="term" value="P:phosphorelay signal transduction system"/>
    <property type="evidence" value="ECO:0007669"/>
    <property type="project" value="InterPro"/>
</dbReference>
<name>A0A0W1JIM1_DESHA</name>
<proteinExistence type="predicted"/>
<feature type="domain" description="HTH luxR-type" evidence="8">
    <location>
        <begin position="164"/>
        <end position="228"/>
    </location>
</feature>
<dbReference type="InterPro" id="IPR058245">
    <property type="entry name" value="NreC/VraR/RcsB-like_REC"/>
</dbReference>
<evidence type="ECO:0000256" key="1">
    <source>
        <dbReference type="ARBA" id="ARBA00018672"/>
    </source>
</evidence>
<dbReference type="PROSITE" id="PS50043">
    <property type="entry name" value="HTH_LUXR_2"/>
    <property type="match status" value="1"/>
</dbReference>
<dbReference type="CDD" id="cd06170">
    <property type="entry name" value="LuxR_C_like"/>
    <property type="match status" value="1"/>
</dbReference>
<dbReference type="PANTHER" id="PTHR43214:SF41">
    <property type="entry name" value="NITRATE_NITRITE RESPONSE REGULATOR PROTEIN NARP"/>
    <property type="match status" value="1"/>
</dbReference>
<keyword evidence="5" id="KW-0804">Transcription</keyword>
<dbReference type="SMART" id="SM00421">
    <property type="entry name" value="HTH_LUXR"/>
    <property type="match status" value="1"/>
</dbReference>
<dbReference type="PANTHER" id="PTHR43214">
    <property type="entry name" value="TWO-COMPONENT RESPONSE REGULATOR"/>
    <property type="match status" value="1"/>
</dbReference>
<dbReference type="InterPro" id="IPR039420">
    <property type="entry name" value="WalR-like"/>
</dbReference>
<keyword evidence="4" id="KW-0238">DNA-binding</keyword>
<dbReference type="OrthoDB" id="1013073at2"/>
<comment type="function">
    <text evidence="6">May play the central regulatory role in sporulation. It may be an element of the effector pathway responsible for the activation of sporulation genes in response to nutritional stress. Spo0A may act in concert with spo0H (a sigma factor) to control the expression of some genes that are critical to the sporulation process.</text>
</comment>
<evidence type="ECO:0000313" key="11">
    <source>
        <dbReference type="Proteomes" id="UP000054623"/>
    </source>
</evidence>
<reference evidence="10 11" key="1">
    <citation type="submission" date="2015-12" db="EMBL/GenBank/DDBJ databases">
        <title>Draft Genome Sequence of Desulfitobacterium hafniense Strain DH, a Sulfate-reducing Bacterium Isolated from Paddy Soils.</title>
        <authorList>
            <person name="Bao P."/>
            <person name="Zhang X."/>
            <person name="Li G."/>
        </authorList>
    </citation>
    <scope>NUCLEOTIDE SEQUENCE [LARGE SCALE GENOMIC DNA]</scope>
    <source>
        <strain evidence="10 11">DH</strain>
    </source>
</reference>
<dbReference type="Gene3D" id="3.40.50.2300">
    <property type="match status" value="1"/>
</dbReference>
<dbReference type="InterPro" id="IPR000792">
    <property type="entry name" value="Tscrpt_reg_LuxR_C"/>
</dbReference>
<evidence type="ECO:0000256" key="3">
    <source>
        <dbReference type="ARBA" id="ARBA00023015"/>
    </source>
</evidence>
<evidence type="ECO:0000259" key="9">
    <source>
        <dbReference type="PROSITE" id="PS50110"/>
    </source>
</evidence>
<dbReference type="InterPro" id="IPR016032">
    <property type="entry name" value="Sig_transdc_resp-reg_C-effctor"/>
</dbReference>
<evidence type="ECO:0000313" key="10">
    <source>
        <dbReference type="EMBL" id="KTE91427.1"/>
    </source>
</evidence>
<evidence type="ECO:0000256" key="6">
    <source>
        <dbReference type="ARBA" id="ARBA00024867"/>
    </source>
</evidence>
<keyword evidence="2 7" id="KW-0597">Phosphoprotein</keyword>
<sequence length="228" mass="25391">MRIMKRTLTREEEGTMDSVIKVLVVDDHKLFALGVLALLSSEPDIVVTDVVSNAEECLRMAEIVSPHTVLLDINLPDSCGVDMISKIKQIDPDIGIVMLTGLSPLGHIDASLAQGASGFLLKDCTKEEMVTAIRKAAREESYFSQSMAPYLKEELVGTPQQDPHDDKMALLTSREVEILKLVVTGLRSKEIAENLRITKRTVDYHIGNILLKLEVKSRMEIVLKYKMD</sequence>
<dbReference type="EMBL" id="LOCK01000026">
    <property type="protein sequence ID" value="KTE91427.1"/>
    <property type="molecule type" value="Genomic_DNA"/>
</dbReference>